<dbReference type="PANTHER" id="PTHR23513:SF6">
    <property type="entry name" value="MAJOR FACILITATOR SUPERFAMILY ASSOCIATED DOMAIN-CONTAINING PROTEIN"/>
    <property type="match status" value="1"/>
</dbReference>
<accession>K1RZ68</accession>
<dbReference type="GO" id="GO:0005886">
    <property type="term" value="C:plasma membrane"/>
    <property type="evidence" value="ECO:0007669"/>
    <property type="project" value="UniProtKB-SubCell"/>
</dbReference>
<reference evidence="8" key="1">
    <citation type="journal article" date="2013" name="Environ. Microbiol.">
        <title>Microbiota from the distal guts of lean and obese adolescents exhibit partial functional redundancy besides clear differences in community structure.</title>
        <authorList>
            <person name="Ferrer M."/>
            <person name="Ruiz A."/>
            <person name="Lanza F."/>
            <person name="Haange S.B."/>
            <person name="Oberbach A."/>
            <person name="Till H."/>
            <person name="Bargiela R."/>
            <person name="Campoy C."/>
            <person name="Segura M.T."/>
            <person name="Richter M."/>
            <person name="von Bergen M."/>
            <person name="Seifert J."/>
            <person name="Suarez A."/>
        </authorList>
    </citation>
    <scope>NUCLEOTIDE SEQUENCE</scope>
</reference>
<dbReference type="AlphaFoldDB" id="K1RZ68"/>
<protein>
    <submittedName>
        <fullName evidence="8">Macrolide-efflux protein</fullName>
    </submittedName>
</protein>
<feature type="transmembrane region" description="Helical" evidence="6">
    <location>
        <begin position="93"/>
        <end position="122"/>
    </location>
</feature>
<dbReference type="InterPro" id="IPR011701">
    <property type="entry name" value="MFS"/>
</dbReference>
<dbReference type="CDD" id="cd06173">
    <property type="entry name" value="MFS_MefA_like"/>
    <property type="match status" value="1"/>
</dbReference>
<dbReference type="Pfam" id="PF07690">
    <property type="entry name" value="MFS_1"/>
    <property type="match status" value="1"/>
</dbReference>
<feature type="transmembrane region" description="Helical" evidence="6">
    <location>
        <begin position="249"/>
        <end position="270"/>
    </location>
</feature>
<evidence type="ECO:0000256" key="1">
    <source>
        <dbReference type="ARBA" id="ARBA00004651"/>
    </source>
</evidence>
<proteinExistence type="predicted"/>
<name>K1RZ68_9ZZZZ</name>
<gene>
    <name evidence="8" type="ORF">OBE_16094</name>
</gene>
<feature type="transmembrane region" description="Helical" evidence="6">
    <location>
        <begin position="183"/>
        <end position="206"/>
    </location>
</feature>
<keyword evidence="5 6" id="KW-0472">Membrane</keyword>
<keyword evidence="4 6" id="KW-1133">Transmembrane helix</keyword>
<evidence type="ECO:0000256" key="4">
    <source>
        <dbReference type="ARBA" id="ARBA00022989"/>
    </source>
</evidence>
<comment type="subcellular location">
    <subcellularLocation>
        <location evidence="1">Cell membrane</location>
        <topology evidence="1">Multi-pass membrane protein</topology>
    </subcellularLocation>
</comment>
<feature type="domain" description="Major facilitator superfamily (MFS) profile" evidence="7">
    <location>
        <begin position="84"/>
        <end position="277"/>
    </location>
</feature>
<evidence type="ECO:0000256" key="2">
    <source>
        <dbReference type="ARBA" id="ARBA00022475"/>
    </source>
</evidence>
<feature type="transmembrane region" description="Helical" evidence="6">
    <location>
        <begin position="43"/>
        <end position="63"/>
    </location>
</feature>
<dbReference type="PROSITE" id="PS50850">
    <property type="entry name" value="MFS"/>
    <property type="match status" value="1"/>
</dbReference>
<comment type="caution">
    <text evidence="8">The sequence shown here is derived from an EMBL/GenBank/DDBJ whole genome shotgun (WGS) entry which is preliminary data.</text>
</comment>
<evidence type="ECO:0000313" key="8">
    <source>
        <dbReference type="EMBL" id="EKC46735.1"/>
    </source>
</evidence>
<evidence type="ECO:0000256" key="3">
    <source>
        <dbReference type="ARBA" id="ARBA00022692"/>
    </source>
</evidence>
<dbReference type="SUPFAM" id="SSF103473">
    <property type="entry name" value="MFS general substrate transporter"/>
    <property type="match status" value="1"/>
</dbReference>
<evidence type="ECO:0000259" key="7">
    <source>
        <dbReference type="PROSITE" id="PS50850"/>
    </source>
</evidence>
<feature type="transmembrane region" description="Helical" evidence="6">
    <location>
        <begin position="160"/>
        <end position="177"/>
    </location>
</feature>
<evidence type="ECO:0000256" key="6">
    <source>
        <dbReference type="SAM" id="Phobius"/>
    </source>
</evidence>
<sequence>MIVPKEELTKCAGYTQTMQAVSAIISPAAAAFLYAVWPLNAIILLDIVGAILACVTVAISSIPTPELCPETKRQQFLQDMKEGYVVLKQNRGLFALLWIGVIYMFFYMPISTLFPLICMSYFKGTPAHASAAEIAFAVGMLLGGVILSIWGGFKKRRYTIGLSVLLMGVSNMLSGLLPPDAFLVFVVCCTVMGISAPFYGVQNAIFQETVKPEYLGRVFSLLTSAASLAMPFGLVISGPLAERLGVEKWFVICGIGIIIVALAVFLLPGLREIDNTQ</sequence>
<feature type="transmembrane region" description="Helical" evidence="6">
    <location>
        <begin position="134"/>
        <end position="153"/>
    </location>
</feature>
<dbReference type="InterPro" id="IPR020846">
    <property type="entry name" value="MFS_dom"/>
</dbReference>
<organism evidence="8">
    <name type="scientific">human gut metagenome</name>
    <dbReference type="NCBI Taxonomy" id="408170"/>
    <lineage>
        <taxon>unclassified sequences</taxon>
        <taxon>metagenomes</taxon>
        <taxon>organismal metagenomes</taxon>
    </lineage>
</organism>
<dbReference type="EMBL" id="AJWZ01011027">
    <property type="protein sequence ID" value="EKC46735.1"/>
    <property type="molecule type" value="Genomic_DNA"/>
</dbReference>
<dbReference type="GO" id="GO:0022857">
    <property type="term" value="F:transmembrane transporter activity"/>
    <property type="evidence" value="ECO:0007669"/>
    <property type="project" value="InterPro"/>
</dbReference>
<dbReference type="InterPro" id="IPR036259">
    <property type="entry name" value="MFS_trans_sf"/>
</dbReference>
<feature type="transmembrane region" description="Helical" evidence="6">
    <location>
        <begin position="20"/>
        <end position="37"/>
    </location>
</feature>
<keyword evidence="2" id="KW-1003">Cell membrane</keyword>
<dbReference type="Gene3D" id="1.20.1250.20">
    <property type="entry name" value="MFS general substrate transporter like domains"/>
    <property type="match status" value="1"/>
</dbReference>
<keyword evidence="3 6" id="KW-0812">Transmembrane</keyword>
<dbReference type="PANTHER" id="PTHR23513">
    <property type="entry name" value="INTEGRAL MEMBRANE EFFLUX PROTEIN-RELATED"/>
    <property type="match status" value="1"/>
</dbReference>
<feature type="transmembrane region" description="Helical" evidence="6">
    <location>
        <begin position="218"/>
        <end position="237"/>
    </location>
</feature>
<evidence type="ECO:0000256" key="5">
    <source>
        <dbReference type="ARBA" id="ARBA00023136"/>
    </source>
</evidence>